<feature type="region of interest" description="Disordered" evidence="2">
    <location>
        <begin position="245"/>
        <end position="330"/>
    </location>
</feature>
<dbReference type="EMBL" id="JAFEKC020000015">
    <property type="protein sequence ID" value="KAK0510671.1"/>
    <property type="molecule type" value="Genomic_DNA"/>
</dbReference>
<organism evidence="3 4">
    <name type="scientific">Cladonia borealis</name>
    <dbReference type="NCBI Taxonomy" id="184061"/>
    <lineage>
        <taxon>Eukaryota</taxon>
        <taxon>Fungi</taxon>
        <taxon>Dikarya</taxon>
        <taxon>Ascomycota</taxon>
        <taxon>Pezizomycotina</taxon>
        <taxon>Lecanoromycetes</taxon>
        <taxon>OSLEUM clade</taxon>
        <taxon>Lecanoromycetidae</taxon>
        <taxon>Lecanorales</taxon>
        <taxon>Lecanorineae</taxon>
        <taxon>Cladoniaceae</taxon>
        <taxon>Cladonia</taxon>
    </lineage>
</organism>
<proteinExistence type="predicted"/>
<feature type="compositionally biased region" description="Polar residues" evidence="2">
    <location>
        <begin position="422"/>
        <end position="440"/>
    </location>
</feature>
<comment type="caution">
    <text evidence="3">The sequence shown here is derived from an EMBL/GenBank/DDBJ whole genome shotgun (WGS) entry which is preliminary data.</text>
</comment>
<reference evidence="3" key="1">
    <citation type="submission" date="2023-03" db="EMBL/GenBank/DDBJ databases">
        <title>Complete genome of Cladonia borealis.</title>
        <authorList>
            <person name="Park H."/>
        </authorList>
    </citation>
    <scope>NUCLEOTIDE SEQUENCE</scope>
    <source>
        <strain evidence="3">ANT050790</strain>
    </source>
</reference>
<feature type="compositionally biased region" description="Basic and acidic residues" evidence="2">
    <location>
        <begin position="441"/>
        <end position="458"/>
    </location>
</feature>
<sequence length="467" mass="53559">MAPSKDDSDRQRTQDEPANPFIAFRRFADEQMATLFNSVFGLQTPFGSSSSSPDRSMKDYEAWLQEARDSRDRLDREAQEMEKIMDIYTRAHNEQREHGTTQDNVQQPAAEDETPLRCPYRPIEQEVPKYTPPLPSPEVDSHWASHTTPLPPFGMSLPREFLTTSLLGQQTPSISVAYLIFSPYSPARLEQSQALRERGIKWTEAFEDLLAVQSGQDVSTRASNRPGTSTSDWLWDMIGIAMRENGRDMQETMRENGRDMQETMREKVRDMQERHQALRSTSETTRRQPGFLDRFANSRQPENDADEDEDEYEDGEFDDDDEDDDDDEEEDITELDLYNRFLGFGNTATEPDTICSLLGQSASRSFAHLQHDSTPTESENNRPSILSTLTTTERTTLQDGTVHTKVVLKKKFADGREESTETVHTQNPVPQGSAQTQQMAKSREREDSNNERKQEGKEKKSRGWFWS</sequence>
<dbReference type="AlphaFoldDB" id="A0AA39U8S1"/>
<feature type="compositionally biased region" description="Basic and acidic residues" evidence="2">
    <location>
        <begin position="1"/>
        <end position="15"/>
    </location>
</feature>
<feature type="region of interest" description="Disordered" evidence="2">
    <location>
        <begin position="94"/>
        <end position="113"/>
    </location>
</feature>
<evidence type="ECO:0000313" key="3">
    <source>
        <dbReference type="EMBL" id="KAK0510671.1"/>
    </source>
</evidence>
<protein>
    <submittedName>
        <fullName evidence="3">Uncharacterized protein</fullName>
    </submittedName>
</protein>
<name>A0AA39U8S1_9LECA</name>
<accession>A0AA39U8S1</accession>
<evidence type="ECO:0000313" key="4">
    <source>
        <dbReference type="Proteomes" id="UP001166286"/>
    </source>
</evidence>
<feature type="compositionally biased region" description="Basic and acidic residues" evidence="2">
    <location>
        <begin position="245"/>
        <end position="276"/>
    </location>
</feature>
<gene>
    <name evidence="3" type="ORF">JMJ35_007103</name>
</gene>
<evidence type="ECO:0000256" key="1">
    <source>
        <dbReference type="SAM" id="Coils"/>
    </source>
</evidence>
<dbReference type="Proteomes" id="UP001166286">
    <property type="component" value="Unassembled WGS sequence"/>
</dbReference>
<feature type="region of interest" description="Disordered" evidence="2">
    <location>
        <begin position="1"/>
        <end position="20"/>
    </location>
</feature>
<keyword evidence="4" id="KW-1185">Reference proteome</keyword>
<feature type="coiled-coil region" evidence="1">
    <location>
        <begin position="57"/>
        <end position="91"/>
    </location>
</feature>
<feature type="compositionally biased region" description="Acidic residues" evidence="2">
    <location>
        <begin position="303"/>
        <end position="330"/>
    </location>
</feature>
<feature type="region of interest" description="Disordered" evidence="2">
    <location>
        <begin position="413"/>
        <end position="467"/>
    </location>
</feature>
<evidence type="ECO:0000256" key="2">
    <source>
        <dbReference type="SAM" id="MobiDB-lite"/>
    </source>
</evidence>
<keyword evidence="1" id="KW-0175">Coiled coil</keyword>